<proteinExistence type="predicted"/>
<evidence type="ECO:0000313" key="3">
    <source>
        <dbReference type="EMBL" id="CAF1580179.1"/>
    </source>
</evidence>
<dbReference type="EMBL" id="CAJNOH010002795">
    <property type="protein sequence ID" value="CAF1310594.1"/>
    <property type="molecule type" value="Genomic_DNA"/>
</dbReference>
<organism evidence="3 4">
    <name type="scientific">Rotaria sordida</name>
    <dbReference type="NCBI Taxonomy" id="392033"/>
    <lineage>
        <taxon>Eukaryota</taxon>
        <taxon>Metazoa</taxon>
        <taxon>Spiralia</taxon>
        <taxon>Gnathifera</taxon>
        <taxon>Rotifera</taxon>
        <taxon>Eurotatoria</taxon>
        <taxon>Bdelloidea</taxon>
        <taxon>Philodinida</taxon>
        <taxon>Philodinidae</taxon>
        <taxon>Rotaria</taxon>
    </lineage>
</organism>
<feature type="domain" description="Ig-like" evidence="1">
    <location>
        <begin position="107"/>
        <end position="168"/>
    </location>
</feature>
<protein>
    <recommendedName>
        <fullName evidence="1">Ig-like domain-containing protein</fullName>
    </recommendedName>
</protein>
<evidence type="ECO:0000313" key="4">
    <source>
        <dbReference type="Proteomes" id="UP000663870"/>
    </source>
</evidence>
<dbReference type="AlphaFoldDB" id="A0A815ZAU8"/>
<accession>A0A815ZAU8</accession>
<dbReference type="Proteomes" id="UP000663854">
    <property type="component" value="Unassembled WGS sequence"/>
</dbReference>
<dbReference type="PROSITE" id="PS50835">
    <property type="entry name" value="IG_LIKE"/>
    <property type="match status" value="1"/>
</dbReference>
<reference evidence="3" key="1">
    <citation type="submission" date="2021-02" db="EMBL/GenBank/DDBJ databases">
        <authorList>
            <person name="Nowell W R."/>
        </authorList>
    </citation>
    <scope>NUCLEOTIDE SEQUENCE</scope>
</reference>
<evidence type="ECO:0000259" key="1">
    <source>
        <dbReference type="PROSITE" id="PS50835"/>
    </source>
</evidence>
<dbReference type="Proteomes" id="UP000663870">
    <property type="component" value="Unassembled WGS sequence"/>
</dbReference>
<evidence type="ECO:0000313" key="2">
    <source>
        <dbReference type="EMBL" id="CAF1310594.1"/>
    </source>
</evidence>
<dbReference type="EMBL" id="CAJNOL010004060">
    <property type="protein sequence ID" value="CAF1580179.1"/>
    <property type="molecule type" value="Genomic_DNA"/>
</dbReference>
<gene>
    <name evidence="3" type="ORF">JXQ802_LOCUS46129</name>
    <name evidence="2" type="ORF">PYM288_LOCUS30394</name>
</gene>
<dbReference type="InterPro" id="IPR007110">
    <property type="entry name" value="Ig-like_dom"/>
</dbReference>
<name>A0A815ZAU8_9BILA</name>
<comment type="caution">
    <text evidence="3">The sequence shown here is derived from an EMBL/GenBank/DDBJ whole genome shotgun (WGS) entry which is preliminary data.</text>
</comment>
<keyword evidence="4" id="KW-1185">Reference proteome</keyword>
<sequence length="168" mass="18926">MKRTSNMIQNTNKSNPKPNVTLEGIIVAVSDISDNQTEKKGKYWTALLCDINQNINRISKYLSSKTNCSLHVKMIEHLNNQHGVRLNKLKHNGDNTYFATIETIATPTLLTLTPLCTKTSTIKNIESMSDGEHVSFACKIIDIGSEIRMTWLIMNANSFEQEVTQLIL</sequence>